<feature type="region of interest" description="Disordered" evidence="1">
    <location>
        <begin position="298"/>
        <end position="329"/>
    </location>
</feature>
<sequence length="329" mass="34845">MEPEFVDIGGARTATYVLTPDGESAGDVVLCHGTPWSAQVWAEVAWRLSCSHRVFLWDMPGYGRSPKNAPVDLCTQMRRFATLVSHWGLDQPHVVAHDIGAAVALGAHLLHDVDYADLFLWDAVVLDPWGSPFFRLVAQHADVFSQLPAALHTALLDEYISGAANDRLTITWLDTLTRPWRGATGQPAFYRQIAALTPTHTRPLTARLSRTRCPVRIGWGAEDPWLPLKQAYNLQSQFPGTPKVIELKDVGHLAPVEAPQAVAHAIGEWLEGASVGQGCGDLGGGLVEVGEEVAAEGVGGGAGGVGGDVEGGDDAAAGVVDGDGDGAEA</sequence>
<dbReference type="Proteomes" id="UP000553957">
    <property type="component" value="Unassembled WGS sequence"/>
</dbReference>
<gene>
    <name evidence="3" type="ORF">HNR71_000821</name>
</gene>
<dbReference type="Gene3D" id="3.40.50.1820">
    <property type="entry name" value="alpha/beta hydrolase"/>
    <property type="match status" value="1"/>
</dbReference>
<dbReference type="PRINTS" id="PR00111">
    <property type="entry name" value="ABHYDROLASE"/>
</dbReference>
<dbReference type="AlphaFoldDB" id="A0A841S6W7"/>
<evidence type="ECO:0000256" key="1">
    <source>
        <dbReference type="SAM" id="MobiDB-lite"/>
    </source>
</evidence>
<evidence type="ECO:0000313" key="4">
    <source>
        <dbReference type="Proteomes" id="UP000553957"/>
    </source>
</evidence>
<protein>
    <submittedName>
        <fullName evidence="3">Pimeloyl-ACP methyl ester carboxylesterase</fullName>
    </submittedName>
</protein>
<feature type="domain" description="AB hydrolase-1" evidence="2">
    <location>
        <begin position="28"/>
        <end position="264"/>
    </location>
</feature>
<accession>A0A841S6W7</accession>
<evidence type="ECO:0000259" key="2">
    <source>
        <dbReference type="Pfam" id="PF12697"/>
    </source>
</evidence>
<organism evidence="3 4">
    <name type="scientific">Kribbella sandramycini</name>
    <dbReference type="NCBI Taxonomy" id="60450"/>
    <lineage>
        <taxon>Bacteria</taxon>
        <taxon>Bacillati</taxon>
        <taxon>Actinomycetota</taxon>
        <taxon>Actinomycetes</taxon>
        <taxon>Propionibacteriales</taxon>
        <taxon>Kribbellaceae</taxon>
        <taxon>Kribbella</taxon>
    </lineage>
</organism>
<dbReference type="PANTHER" id="PTHR43689">
    <property type="entry name" value="HYDROLASE"/>
    <property type="match status" value="1"/>
</dbReference>
<dbReference type="GO" id="GO:0003824">
    <property type="term" value="F:catalytic activity"/>
    <property type="evidence" value="ECO:0007669"/>
    <property type="project" value="UniProtKB-ARBA"/>
</dbReference>
<dbReference type="InterPro" id="IPR029058">
    <property type="entry name" value="AB_hydrolase_fold"/>
</dbReference>
<dbReference type="SUPFAM" id="SSF53474">
    <property type="entry name" value="alpha/beta-Hydrolases"/>
    <property type="match status" value="1"/>
</dbReference>
<comment type="caution">
    <text evidence="3">The sequence shown here is derived from an EMBL/GenBank/DDBJ whole genome shotgun (WGS) entry which is preliminary data.</text>
</comment>
<name>A0A841S6W7_9ACTN</name>
<proteinExistence type="predicted"/>
<dbReference type="InterPro" id="IPR000073">
    <property type="entry name" value="AB_hydrolase_1"/>
</dbReference>
<dbReference type="Pfam" id="PF12697">
    <property type="entry name" value="Abhydrolase_6"/>
    <property type="match status" value="1"/>
</dbReference>
<feature type="compositionally biased region" description="Gly residues" evidence="1">
    <location>
        <begin position="298"/>
        <end position="309"/>
    </location>
</feature>
<evidence type="ECO:0000313" key="3">
    <source>
        <dbReference type="EMBL" id="MBB6565184.1"/>
    </source>
</evidence>
<dbReference type="PANTHER" id="PTHR43689:SF8">
    <property type="entry name" value="ALPHA_BETA-HYDROLASES SUPERFAMILY PROTEIN"/>
    <property type="match status" value="1"/>
</dbReference>
<dbReference type="EMBL" id="JACHKF010000001">
    <property type="protein sequence ID" value="MBB6565184.1"/>
    <property type="molecule type" value="Genomic_DNA"/>
</dbReference>
<reference evidence="3 4" key="1">
    <citation type="submission" date="2020-08" db="EMBL/GenBank/DDBJ databases">
        <title>Sequencing the genomes of 1000 actinobacteria strains.</title>
        <authorList>
            <person name="Klenk H.-P."/>
        </authorList>
    </citation>
    <scope>NUCLEOTIDE SEQUENCE [LARGE SCALE GENOMIC DNA]</scope>
    <source>
        <strain evidence="3 4">DSM 15626</strain>
    </source>
</reference>